<dbReference type="EMBL" id="AP024597">
    <property type="protein sequence ID" value="BCU71075.1"/>
    <property type="molecule type" value="Genomic_DNA"/>
</dbReference>
<dbReference type="AlphaFoldDB" id="A0A8D5U8N5"/>
<dbReference type="Pfam" id="PF01638">
    <property type="entry name" value="HxlR"/>
    <property type="match status" value="1"/>
</dbReference>
<dbReference type="CDD" id="cd00090">
    <property type="entry name" value="HTH_ARSR"/>
    <property type="match status" value="1"/>
</dbReference>
<dbReference type="GO" id="GO:0003677">
    <property type="term" value="F:DNA binding"/>
    <property type="evidence" value="ECO:0007669"/>
    <property type="project" value="UniProtKB-KW"/>
</dbReference>
<proteinExistence type="predicted"/>
<dbReference type="InterPro" id="IPR002577">
    <property type="entry name" value="HTH_HxlR"/>
</dbReference>
<protein>
    <submittedName>
        <fullName evidence="5">Transcriptional regulator</fullName>
    </submittedName>
</protein>
<dbReference type="InterPro" id="IPR036388">
    <property type="entry name" value="WH-like_DNA-bd_sf"/>
</dbReference>
<evidence type="ECO:0000313" key="5">
    <source>
        <dbReference type="EMBL" id="BCU71075.1"/>
    </source>
</evidence>
<gene>
    <name evidence="5" type="ORF">KN1_23720</name>
</gene>
<evidence type="ECO:0000256" key="2">
    <source>
        <dbReference type="ARBA" id="ARBA00023125"/>
    </source>
</evidence>
<dbReference type="Gene3D" id="1.10.10.10">
    <property type="entry name" value="Winged helix-like DNA-binding domain superfamily/Winged helix DNA-binding domain"/>
    <property type="match status" value="1"/>
</dbReference>
<dbReference type="PANTHER" id="PTHR33204:SF18">
    <property type="entry name" value="TRANSCRIPTIONAL REGULATORY PROTEIN"/>
    <property type="match status" value="1"/>
</dbReference>
<reference evidence="5 6" key="1">
    <citation type="submission" date="2021-04" db="EMBL/GenBank/DDBJ databases">
        <title>Complete genome sequence of Stygiolobus sp. KN-1.</title>
        <authorList>
            <person name="Nakamura K."/>
            <person name="Sakai H."/>
            <person name="Kurosawa N."/>
        </authorList>
    </citation>
    <scope>NUCLEOTIDE SEQUENCE [LARGE SCALE GENOMIC DNA]</scope>
    <source>
        <strain evidence="5 6">KN-1</strain>
    </source>
</reference>
<dbReference type="PROSITE" id="PS51118">
    <property type="entry name" value="HTH_HXLR"/>
    <property type="match status" value="1"/>
</dbReference>
<keyword evidence="3" id="KW-0804">Transcription</keyword>
<accession>A0A8D5U8N5</accession>
<keyword evidence="2" id="KW-0238">DNA-binding</keyword>
<name>A0A8D5U8N5_9CREN</name>
<dbReference type="KEGG" id="csty:KN1_23720"/>
<sequence length="108" mass="12600">MKATEKKQLCPVVESIKVFGNERKMIVIYYLFEGGKGFNELEKLTGLNSKSLSITLKELEKAGLIKRIVVSDRPFRVKYELTEKGLELKNVYKELRKWGSKYVLNRRD</sequence>
<keyword evidence="1" id="KW-0805">Transcription regulation</keyword>
<evidence type="ECO:0000259" key="4">
    <source>
        <dbReference type="PROSITE" id="PS51118"/>
    </source>
</evidence>
<organism evidence="5 6">
    <name type="scientific">Stygiolobus caldivivus</name>
    <dbReference type="NCBI Taxonomy" id="2824673"/>
    <lineage>
        <taxon>Archaea</taxon>
        <taxon>Thermoproteota</taxon>
        <taxon>Thermoprotei</taxon>
        <taxon>Sulfolobales</taxon>
        <taxon>Sulfolobaceae</taxon>
        <taxon>Stygiolobus</taxon>
    </lineage>
</organism>
<dbReference type="PANTHER" id="PTHR33204">
    <property type="entry name" value="TRANSCRIPTIONAL REGULATOR, MARR FAMILY"/>
    <property type="match status" value="1"/>
</dbReference>
<dbReference type="RefSeq" id="WP_221290735.1">
    <property type="nucleotide sequence ID" value="NZ_AP024597.1"/>
</dbReference>
<evidence type="ECO:0000256" key="1">
    <source>
        <dbReference type="ARBA" id="ARBA00023015"/>
    </source>
</evidence>
<dbReference type="InterPro" id="IPR036390">
    <property type="entry name" value="WH_DNA-bd_sf"/>
</dbReference>
<dbReference type="SUPFAM" id="SSF46785">
    <property type="entry name" value="Winged helix' DNA-binding domain"/>
    <property type="match status" value="1"/>
</dbReference>
<keyword evidence="6" id="KW-1185">Reference proteome</keyword>
<evidence type="ECO:0000256" key="3">
    <source>
        <dbReference type="ARBA" id="ARBA00023163"/>
    </source>
</evidence>
<evidence type="ECO:0000313" key="6">
    <source>
        <dbReference type="Proteomes" id="UP000825123"/>
    </source>
</evidence>
<dbReference type="InterPro" id="IPR011991">
    <property type="entry name" value="ArsR-like_HTH"/>
</dbReference>
<dbReference type="Proteomes" id="UP000825123">
    <property type="component" value="Chromosome"/>
</dbReference>
<feature type="domain" description="HTH hxlR-type" evidence="4">
    <location>
        <begin position="10"/>
        <end position="107"/>
    </location>
</feature>
<dbReference type="GeneID" id="66164102"/>